<feature type="domain" description="Impact N-terminal" evidence="2">
    <location>
        <begin position="45"/>
        <end position="131"/>
    </location>
</feature>
<accession>A0A6A5XRJ0</accession>
<dbReference type="InterPro" id="IPR020568">
    <property type="entry name" value="Ribosomal_Su5_D2-typ_SF"/>
</dbReference>
<dbReference type="PANTHER" id="PTHR16301">
    <property type="entry name" value="IMPACT-RELATED"/>
    <property type="match status" value="1"/>
</dbReference>
<organism evidence="3 4">
    <name type="scientific">Aaosphaeria arxii CBS 175.79</name>
    <dbReference type="NCBI Taxonomy" id="1450172"/>
    <lineage>
        <taxon>Eukaryota</taxon>
        <taxon>Fungi</taxon>
        <taxon>Dikarya</taxon>
        <taxon>Ascomycota</taxon>
        <taxon>Pezizomycotina</taxon>
        <taxon>Dothideomycetes</taxon>
        <taxon>Pleosporomycetidae</taxon>
        <taxon>Pleosporales</taxon>
        <taxon>Pleosporales incertae sedis</taxon>
        <taxon>Aaosphaeria</taxon>
    </lineage>
</organism>
<keyword evidence="4" id="KW-1185">Reference proteome</keyword>
<dbReference type="Pfam" id="PF01205">
    <property type="entry name" value="Impact_N"/>
    <property type="match status" value="1"/>
</dbReference>
<gene>
    <name evidence="3" type="ORF">BU24DRAFT_422218</name>
</gene>
<protein>
    <recommendedName>
        <fullName evidence="2">Impact N-terminal domain-containing protein</fullName>
    </recommendedName>
</protein>
<comment type="similarity">
    <text evidence="1">Belongs to the IMPACT family.</text>
</comment>
<dbReference type="Gene3D" id="3.30.230.30">
    <property type="entry name" value="Impact, N-terminal domain"/>
    <property type="match status" value="1"/>
</dbReference>
<dbReference type="GO" id="GO:0006446">
    <property type="term" value="P:regulation of translational initiation"/>
    <property type="evidence" value="ECO:0007669"/>
    <property type="project" value="TreeGrafter"/>
</dbReference>
<dbReference type="OrthoDB" id="69641at2759"/>
<dbReference type="PANTHER" id="PTHR16301:SF25">
    <property type="entry name" value="PROTEIN IMPACT"/>
    <property type="match status" value="1"/>
</dbReference>
<dbReference type="Proteomes" id="UP000799778">
    <property type="component" value="Unassembled WGS sequence"/>
</dbReference>
<dbReference type="SUPFAM" id="SSF54211">
    <property type="entry name" value="Ribosomal protein S5 domain 2-like"/>
    <property type="match status" value="1"/>
</dbReference>
<name>A0A6A5XRJ0_9PLEO</name>
<dbReference type="GO" id="GO:0140469">
    <property type="term" value="P:GCN2-mediated signaling"/>
    <property type="evidence" value="ECO:0007669"/>
    <property type="project" value="TreeGrafter"/>
</dbReference>
<dbReference type="GeneID" id="54285332"/>
<dbReference type="InterPro" id="IPR001498">
    <property type="entry name" value="Impact_N"/>
</dbReference>
<dbReference type="InterPro" id="IPR023582">
    <property type="entry name" value="Impact"/>
</dbReference>
<dbReference type="InterPro" id="IPR036956">
    <property type="entry name" value="Impact_N_sf"/>
</dbReference>
<evidence type="ECO:0000313" key="3">
    <source>
        <dbReference type="EMBL" id="KAF2015908.1"/>
    </source>
</evidence>
<proteinExistence type="inferred from homology"/>
<evidence type="ECO:0000313" key="4">
    <source>
        <dbReference type="Proteomes" id="UP000799778"/>
    </source>
</evidence>
<reference evidence="3" key="1">
    <citation type="journal article" date="2020" name="Stud. Mycol.">
        <title>101 Dothideomycetes genomes: a test case for predicting lifestyles and emergence of pathogens.</title>
        <authorList>
            <person name="Haridas S."/>
            <person name="Albert R."/>
            <person name="Binder M."/>
            <person name="Bloem J."/>
            <person name="Labutti K."/>
            <person name="Salamov A."/>
            <person name="Andreopoulos B."/>
            <person name="Baker S."/>
            <person name="Barry K."/>
            <person name="Bills G."/>
            <person name="Bluhm B."/>
            <person name="Cannon C."/>
            <person name="Castanera R."/>
            <person name="Culley D."/>
            <person name="Daum C."/>
            <person name="Ezra D."/>
            <person name="Gonzalez J."/>
            <person name="Henrissat B."/>
            <person name="Kuo A."/>
            <person name="Liang C."/>
            <person name="Lipzen A."/>
            <person name="Lutzoni F."/>
            <person name="Magnuson J."/>
            <person name="Mondo S."/>
            <person name="Nolan M."/>
            <person name="Ohm R."/>
            <person name="Pangilinan J."/>
            <person name="Park H.-J."/>
            <person name="Ramirez L."/>
            <person name="Alfaro M."/>
            <person name="Sun H."/>
            <person name="Tritt A."/>
            <person name="Yoshinaga Y."/>
            <person name="Zwiers L.-H."/>
            <person name="Turgeon B."/>
            <person name="Goodwin S."/>
            <person name="Spatafora J."/>
            <person name="Crous P."/>
            <person name="Grigoriev I."/>
        </authorList>
    </citation>
    <scope>NUCLEOTIDE SEQUENCE</scope>
    <source>
        <strain evidence="3">CBS 175.79</strain>
    </source>
</reference>
<sequence length="255" mass="29233">MRKRERSATPADSLEIFRSKRIEDRESVFVAAFSPTLPVKTLQGLDEFVTATHRIAAWRKPSRQRSLRPESMVLYDLGHDDDGEKWAGSRLKSILEDMKVEGVIVVARWYGGQMIGPARFAHIENTAKEAVRKWQSAREELKTEEAAKRRKVEQDAERQSLELILKERDSNIFALRGLLARKKAKLEDTEVAPLTPQRPMNYASMSLETLKRQEKARDATIASILHRINDVEDQMKKMDALEDAKDDLFDGIESK</sequence>
<dbReference type="GO" id="GO:0005737">
    <property type="term" value="C:cytoplasm"/>
    <property type="evidence" value="ECO:0007669"/>
    <property type="project" value="TreeGrafter"/>
</dbReference>
<dbReference type="RefSeq" id="XP_033384247.1">
    <property type="nucleotide sequence ID" value="XM_033527935.1"/>
</dbReference>
<evidence type="ECO:0000256" key="1">
    <source>
        <dbReference type="ARBA" id="ARBA00007665"/>
    </source>
</evidence>
<evidence type="ECO:0000259" key="2">
    <source>
        <dbReference type="Pfam" id="PF01205"/>
    </source>
</evidence>
<dbReference type="EMBL" id="ML978069">
    <property type="protein sequence ID" value="KAF2015908.1"/>
    <property type="molecule type" value="Genomic_DNA"/>
</dbReference>
<dbReference type="AlphaFoldDB" id="A0A6A5XRJ0"/>